<evidence type="ECO:0000256" key="2">
    <source>
        <dbReference type="SAM" id="Phobius"/>
    </source>
</evidence>
<keyword evidence="2" id="KW-1133">Transmembrane helix</keyword>
<dbReference type="VEuPathDB" id="FungiDB:VP01_172g10"/>
<reference evidence="4 5" key="1">
    <citation type="submission" date="2015-08" db="EMBL/GenBank/DDBJ databases">
        <title>Next Generation Sequencing and Analysis of the Genome of Puccinia sorghi L Schw, the Causal Agent of Maize Common Rust.</title>
        <authorList>
            <person name="Rochi L."/>
            <person name="Burguener G."/>
            <person name="Darino M."/>
            <person name="Turjanski A."/>
            <person name="Kreff E."/>
            <person name="Dieguez M.J."/>
            <person name="Sacco F."/>
        </authorList>
    </citation>
    <scope>NUCLEOTIDE SEQUENCE [LARGE SCALE GENOMIC DNA]</scope>
    <source>
        <strain evidence="4 5">RO10H11247</strain>
    </source>
</reference>
<dbReference type="EMBL" id="LAVV01006537">
    <property type="protein sequence ID" value="KNZ59444.1"/>
    <property type="molecule type" value="Genomic_DNA"/>
</dbReference>
<feature type="region of interest" description="Disordered" evidence="1">
    <location>
        <begin position="143"/>
        <end position="167"/>
    </location>
</feature>
<evidence type="ECO:0000313" key="5">
    <source>
        <dbReference type="Proteomes" id="UP000037035"/>
    </source>
</evidence>
<accession>A0A0L6VFE0</accession>
<feature type="signal peptide" evidence="3">
    <location>
        <begin position="1"/>
        <end position="19"/>
    </location>
</feature>
<feature type="compositionally biased region" description="Low complexity" evidence="1">
    <location>
        <begin position="157"/>
        <end position="167"/>
    </location>
</feature>
<protein>
    <submittedName>
        <fullName evidence="4">Uncharacterized protein</fullName>
    </submittedName>
</protein>
<proteinExistence type="predicted"/>
<dbReference type="OrthoDB" id="2505543at2759"/>
<gene>
    <name evidence="4" type="ORF">VP01_172g10</name>
</gene>
<keyword evidence="3" id="KW-0732">Signal</keyword>
<comment type="caution">
    <text evidence="4">The sequence shown here is derived from an EMBL/GenBank/DDBJ whole genome shotgun (WGS) entry which is preliminary data.</text>
</comment>
<feature type="region of interest" description="Disordered" evidence="1">
    <location>
        <begin position="18"/>
        <end position="43"/>
    </location>
</feature>
<evidence type="ECO:0000256" key="3">
    <source>
        <dbReference type="SAM" id="SignalP"/>
    </source>
</evidence>
<keyword evidence="2" id="KW-0812">Transmembrane</keyword>
<evidence type="ECO:0000256" key="1">
    <source>
        <dbReference type="SAM" id="MobiDB-lite"/>
    </source>
</evidence>
<feature type="chain" id="PRO_5005568542" evidence="3">
    <location>
        <begin position="20"/>
        <end position="194"/>
    </location>
</feature>
<keyword evidence="5" id="KW-1185">Reference proteome</keyword>
<feature type="compositionally biased region" description="Low complexity" evidence="1">
    <location>
        <begin position="18"/>
        <end position="38"/>
    </location>
</feature>
<sequence length="194" mass="19585">MSCTTICVLVLGLVTTSLSSPHSSRSSSSSGSTSVPPTSGGGNTLKCTRYSGIKGPNPTCNDDRKQVCSGGCTGAIVASQCKKEGDPSTQAVQLMCTISYSQPSLDRGVCVNEQGTFVCQGIPEGEATCTGCALIVGDPSIVNSSSPDPPTAPGMKTPSPSSSTSPATPLPRKLALFLVASKLLGLLGLLALFV</sequence>
<keyword evidence="2" id="KW-0472">Membrane</keyword>
<dbReference type="AlphaFoldDB" id="A0A0L6VFE0"/>
<feature type="transmembrane region" description="Helical" evidence="2">
    <location>
        <begin position="174"/>
        <end position="193"/>
    </location>
</feature>
<dbReference type="Proteomes" id="UP000037035">
    <property type="component" value="Unassembled WGS sequence"/>
</dbReference>
<name>A0A0L6VFE0_9BASI</name>
<organism evidence="4 5">
    <name type="scientific">Puccinia sorghi</name>
    <dbReference type="NCBI Taxonomy" id="27349"/>
    <lineage>
        <taxon>Eukaryota</taxon>
        <taxon>Fungi</taxon>
        <taxon>Dikarya</taxon>
        <taxon>Basidiomycota</taxon>
        <taxon>Pucciniomycotina</taxon>
        <taxon>Pucciniomycetes</taxon>
        <taxon>Pucciniales</taxon>
        <taxon>Pucciniaceae</taxon>
        <taxon>Puccinia</taxon>
    </lineage>
</organism>
<evidence type="ECO:0000313" key="4">
    <source>
        <dbReference type="EMBL" id="KNZ59444.1"/>
    </source>
</evidence>